<keyword evidence="4 5" id="KW-0067">ATP-binding</keyword>
<evidence type="ECO:0000256" key="3">
    <source>
        <dbReference type="ARBA" id="ARBA00022777"/>
    </source>
</evidence>
<proteinExistence type="predicted"/>
<name>A0A939T336_9ACTN</name>
<dbReference type="RefSeq" id="WP_208258413.1">
    <property type="nucleotide sequence ID" value="NZ_JAGEOJ010000010.1"/>
</dbReference>
<evidence type="ECO:0000256" key="4">
    <source>
        <dbReference type="ARBA" id="ARBA00022840"/>
    </source>
</evidence>
<dbReference type="InterPro" id="IPR017441">
    <property type="entry name" value="Protein_kinase_ATP_BS"/>
</dbReference>
<dbReference type="PANTHER" id="PTHR43289:SF34">
    <property type="entry name" value="SERINE_THREONINE-PROTEIN KINASE YBDM-RELATED"/>
    <property type="match status" value="1"/>
</dbReference>
<dbReference type="EMBL" id="JAGEOJ010000010">
    <property type="protein sequence ID" value="MBO2450561.1"/>
    <property type="molecule type" value="Genomic_DNA"/>
</dbReference>
<feature type="transmembrane region" description="Helical" evidence="7">
    <location>
        <begin position="369"/>
        <end position="388"/>
    </location>
</feature>
<protein>
    <submittedName>
        <fullName evidence="9">Serine/threonine protein kinase</fullName>
    </submittedName>
</protein>
<dbReference type="SMART" id="SM00220">
    <property type="entry name" value="S_TKc"/>
    <property type="match status" value="1"/>
</dbReference>
<gene>
    <name evidence="9" type="ORF">J4573_25890</name>
</gene>
<keyword evidence="10" id="KW-1185">Reference proteome</keyword>
<dbReference type="CDD" id="cd14014">
    <property type="entry name" value="STKc_PknB_like"/>
    <property type="match status" value="1"/>
</dbReference>
<feature type="transmembrane region" description="Helical" evidence="7">
    <location>
        <begin position="394"/>
        <end position="410"/>
    </location>
</feature>
<feature type="region of interest" description="Disordered" evidence="6">
    <location>
        <begin position="262"/>
        <end position="292"/>
    </location>
</feature>
<evidence type="ECO:0000256" key="1">
    <source>
        <dbReference type="ARBA" id="ARBA00022679"/>
    </source>
</evidence>
<sequence>MRTEERIGPYRVLEEIGVGGMGEVSLARDAEGRAVAVKVLHPAIARDEICRRRMEREVSTMRRVRSPYIAEVVDADFSGRRPYIVTRYVQGRTLEEVVRDNGPLRGAALTRVVTGLARALAAVHTAGVVHRDVKPANVVLADGDPVVIDFGLAHVLDATRLTLTGTAIGTPGYLAPEILDGERAEPAADVFSWAATVVFAATGRSPYGSGPPEAVFSRVLRGRHDLSGLPRSLVPHVQAGLALSPERRPSSPELLERLARSATSLVTPPAPPSSPRVSASPERAAPAAPRRGAHPLRAPALAVLPALSQVAPTLAAALALVGFLSLYVRDAGKRMRNRITAADGTWFGRVRARLAALVALPLELSLRTAILSAAGALAYLAIFLPLHALWPDPRAVTLPFGALAVLPVLLRGRRGRRGRHAMWLALAAVLLASAVLAAPAPLWWPLPTISGP</sequence>
<keyword evidence="7" id="KW-0812">Transmembrane</keyword>
<keyword evidence="9" id="KW-0723">Serine/threonine-protein kinase</keyword>
<evidence type="ECO:0000256" key="2">
    <source>
        <dbReference type="ARBA" id="ARBA00022741"/>
    </source>
</evidence>
<dbReference type="InterPro" id="IPR008271">
    <property type="entry name" value="Ser/Thr_kinase_AS"/>
</dbReference>
<feature type="domain" description="Protein kinase" evidence="8">
    <location>
        <begin position="10"/>
        <end position="266"/>
    </location>
</feature>
<evidence type="ECO:0000313" key="9">
    <source>
        <dbReference type="EMBL" id="MBO2450561.1"/>
    </source>
</evidence>
<feature type="binding site" evidence="5">
    <location>
        <position position="38"/>
    </location>
    <ligand>
        <name>ATP</name>
        <dbReference type="ChEBI" id="CHEBI:30616"/>
    </ligand>
</feature>
<dbReference type="InterPro" id="IPR000719">
    <property type="entry name" value="Prot_kinase_dom"/>
</dbReference>
<evidence type="ECO:0000313" key="10">
    <source>
        <dbReference type="Proteomes" id="UP000669179"/>
    </source>
</evidence>
<keyword evidence="1" id="KW-0808">Transferase</keyword>
<dbReference type="PROSITE" id="PS00108">
    <property type="entry name" value="PROTEIN_KINASE_ST"/>
    <property type="match status" value="1"/>
</dbReference>
<feature type="compositionally biased region" description="Low complexity" evidence="6">
    <location>
        <begin position="275"/>
        <end position="292"/>
    </location>
</feature>
<reference evidence="9" key="1">
    <citation type="submission" date="2021-03" db="EMBL/GenBank/DDBJ databases">
        <authorList>
            <person name="Kanchanasin P."/>
            <person name="Saeng-In P."/>
            <person name="Phongsopitanun W."/>
            <person name="Yuki M."/>
            <person name="Kudo T."/>
            <person name="Ohkuma M."/>
            <person name="Tanasupawat S."/>
        </authorList>
    </citation>
    <scope>NUCLEOTIDE SEQUENCE</scope>
    <source>
        <strain evidence="9">GKU 128</strain>
    </source>
</reference>
<evidence type="ECO:0000259" key="8">
    <source>
        <dbReference type="PROSITE" id="PS50011"/>
    </source>
</evidence>
<evidence type="ECO:0000256" key="6">
    <source>
        <dbReference type="SAM" id="MobiDB-lite"/>
    </source>
</evidence>
<evidence type="ECO:0000256" key="7">
    <source>
        <dbReference type="SAM" id="Phobius"/>
    </source>
</evidence>
<feature type="transmembrane region" description="Helical" evidence="7">
    <location>
        <begin position="422"/>
        <end position="444"/>
    </location>
</feature>
<dbReference type="Pfam" id="PF00069">
    <property type="entry name" value="Pkinase"/>
    <property type="match status" value="1"/>
</dbReference>
<organism evidence="9 10">
    <name type="scientific">Actinomadura barringtoniae</name>
    <dbReference type="NCBI Taxonomy" id="1427535"/>
    <lineage>
        <taxon>Bacteria</taxon>
        <taxon>Bacillati</taxon>
        <taxon>Actinomycetota</taxon>
        <taxon>Actinomycetes</taxon>
        <taxon>Streptosporangiales</taxon>
        <taxon>Thermomonosporaceae</taxon>
        <taxon>Actinomadura</taxon>
    </lineage>
</organism>
<dbReference type="PANTHER" id="PTHR43289">
    <property type="entry name" value="MITOGEN-ACTIVATED PROTEIN KINASE KINASE KINASE 20-RELATED"/>
    <property type="match status" value="1"/>
</dbReference>
<dbReference type="Gene3D" id="3.30.200.20">
    <property type="entry name" value="Phosphorylase Kinase, domain 1"/>
    <property type="match status" value="1"/>
</dbReference>
<dbReference type="AlphaFoldDB" id="A0A939T336"/>
<comment type="caution">
    <text evidence="9">The sequence shown here is derived from an EMBL/GenBank/DDBJ whole genome shotgun (WGS) entry which is preliminary data.</text>
</comment>
<keyword evidence="3 9" id="KW-0418">Kinase</keyword>
<dbReference type="SUPFAM" id="SSF56112">
    <property type="entry name" value="Protein kinase-like (PK-like)"/>
    <property type="match status" value="1"/>
</dbReference>
<evidence type="ECO:0000256" key="5">
    <source>
        <dbReference type="PROSITE-ProRule" id="PRU10141"/>
    </source>
</evidence>
<dbReference type="Gene3D" id="1.10.510.10">
    <property type="entry name" value="Transferase(Phosphotransferase) domain 1"/>
    <property type="match status" value="1"/>
</dbReference>
<feature type="transmembrane region" description="Helical" evidence="7">
    <location>
        <begin position="310"/>
        <end position="328"/>
    </location>
</feature>
<dbReference type="PROSITE" id="PS50011">
    <property type="entry name" value="PROTEIN_KINASE_DOM"/>
    <property type="match status" value="1"/>
</dbReference>
<accession>A0A939T336</accession>
<dbReference type="PROSITE" id="PS00107">
    <property type="entry name" value="PROTEIN_KINASE_ATP"/>
    <property type="match status" value="1"/>
</dbReference>
<dbReference type="InterPro" id="IPR011009">
    <property type="entry name" value="Kinase-like_dom_sf"/>
</dbReference>
<dbReference type="Proteomes" id="UP000669179">
    <property type="component" value="Unassembled WGS sequence"/>
</dbReference>
<keyword evidence="2 5" id="KW-0547">Nucleotide-binding</keyword>
<keyword evidence="7" id="KW-0472">Membrane</keyword>
<keyword evidence="7" id="KW-1133">Transmembrane helix</keyword>
<dbReference type="GO" id="GO:0005524">
    <property type="term" value="F:ATP binding"/>
    <property type="evidence" value="ECO:0007669"/>
    <property type="project" value="UniProtKB-UniRule"/>
</dbReference>
<dbReference type="GO" id="GO:0004674">
    <property type="term" value="F:protein serine/threonine kinase activity"/>
    <property type="evidence" value="ECO:0007669"/>
    <property type="project" value="UniProtKB-KW"/>
</dbReference>